<proteinExistence type="inferred from homology"/>
<evidence type="ECO:0000256" key="3">
    <source>
        <dbReference type="ARBA" id="ARBA00022722"/>
    </source>
</evidence>
<dbReference type="EMBL" id="FOJI01000025">
    <property type="protein sequence ID" value="SEW45349.1"/>
    <property type="molecule type" value="Genomic_DNA"/>
</dbReference>
<keyword evidence="3 6" id="KW-0540">Nuclease</keyword>
<dbReference type="PIRSF" id="PIRSF006488">
    <property type="entry name" value="Exonuc_VII_S"/>
    <property type="match status" value="1"/>
</dbReference>
<name>A0A1I0RVK0_9FIRM</name>
<evidence type="ECO:0000256" key="5">
    <source>
        <dbReference type="ARBA" id="ARBA00022839"/>
    </source>
</evidence>
<dbReference type="GO" id="GO:0005829">
    <property type="term" value="C:cytosol"/>
    <property type="evidence" value="ECO:0007669"/>
    <property type="project" value="TreeGrafter"/>
</dbReference>
<dbReference type="AlphaFoldDB" id="A0A1I0RVK0"/>
<dbReference type="STRING" id="99656.SAMN05421659_12523"/>
<comment type="subunit">
    <text evidence="6">Heterooligomer composed of large and small subunits.</text>
</comment>
<organism evidence="7 8">
    <name type="scientific">[Clostridium] fimetarium</name>
    <dbReference type="NCBI Taxonomy" id="99656"/>
    <lineage>
        <taxon>Bacteria</taxon>
        <taxon>Bacillati</taxon>
        <taxon>Bacillota</taxon>
        <taxon>Clostridia</taxon>
        <taxon>Lachnospirales</taxon>
        <taxon>Lachnospiraceae</taxon>
    </lineage>
</organism>
<evidence type="ECO:0000313" key="8">
    <source>
        <dbReference type="Proteomes" id="UP000199701"/>
    </source>
</evidence>
<evidence type="ECO:0000256" key="6">
    <source>
        <dbReference type="HAMAP-Rule" id="MF_00337"/>
    </source>
</evidence>
<sequence>MAKAITLEESFGSLEKIIDNLENGQLSLDESFKMYNEGIKLIKNCNIQLDKVEKQIIILDKSGEHDGI</sequence>
<comment type="subcellular location">
    <subcellularLocation>
        <location evidence="6">Cytoplasm</location>
    </subcellularLocation>
</comment>
<dbReference type="HAMAP" id="MF_00337">
    <property type="entry name" value="Exonuc_7_S"/>
    <property type="match status" value="1"/>
</dbReference>
<dbReference type="InterPro" id="IPR003761">
    <property type="entry name" value="Exonuc_VII_S"/>
</dbReference>
<evidence type="ECO:0000256" key="4">
    <source>
        <dbReference type="ARBA" id="ARBA00022801"/>
    </source>
</evidence>
<dbReference type="EC" id="3.1.11.6" evidence="6"/>
<protein>
    <recommendedName>
        <fullName evidence="6">Exodeoxyribonuclease 7 small subunit</fullName>
        <ecNumber evidence="6">3.1.11.6</ecNumber>
    </recommendedName>
    <alternativeName>
        <fullName evidence="6">Exodeoxyribonuclease VII small subunit</fullName>
        <shortName evidence="6">Exonuclease VII small subunit</shortName>
    </alternativeName>
</protein>
<dbReference type="RefSeq" id="WP_092457995.1">
    <property type="nucleotide sequence ID" value="NZ_FOJI01000025.1"/>
</dbReference>
<comment type="similarity">
    <text evidence="1 6">Belongs to the XseB family.</text>
</comment>
<gene>
    <name evidence="6" type="primary">xseB</name>
    <name evidence="7" type="ORF">SAMN05421659_12523</name>
</gene>
<dbReference type="Pfam" id="PF02609">
    <property type="entry name" value="Exonuc_VII_S"/>
    <property type="match status" value="1"/>
</dbReference>
<keyword evidence="2 6" id="KW-0963">Cytoplasm</keyword>
<comment type="function">
    <text evidence="6">Bidirectionally degrades single-stranded DNA into large acid-insoluble oligonucleotides, which are then degraded further into small acid-soluble oligonucleotides.</text>
</comment>
<evidence type="ECO:0000313" key="7">
    <source>
        <dbReference type="EMBL" id="SEW45349.1"/>
    </source>
</evidence>
<reference evidence="7 8" key="1">
    <citation type="submission" date="2016-10" db="EMBL/GenBank/DDBJ databases">
        <authorList>
            <person name="de Groot N.N."/>
        </authorList>
    </citation>
    <scope>NUCLEOTIDE SEQUENCE [LARGE SCALE GENOMIC DNA]</scope>
    <source>
        <strain evidence="7 8">DSM 9179</strain>
    </source>
</reference>
<keyword evidence="5 6" id="KW-0269">Exonuclease</keyword>
<evidence type="ECO:0000256" key="1">
    <source>
        <dbReference type="ARBA" id="ARBA00009998"/>
    </source>
</evidence>
<comment type="catalytic activity">
    <reaction evidence="6">
        <text>Exonucleolytic cleavage in either 5'- to 3'- or 3'- to 5'-direction to yield nucleoside 5'-phosphates.</text>
        <dbReference type="EC" id="3.1.11.6"/>
    </reaction>
</comment>
<dbReference type="GO" id="GO:0009318">
    <property type="term" value="C:exodeoxyribonuclease VII complex"/>
    <property type="evidence" value="ECO:0007669"/>
    <property type="project" value="UniProtKB-UniRule"/>
</dbReference>
<dbReference type="GO" id="GO:0008855">
    <property type="term" value="F:exodeoxyribonuclease VII activity"/>
    <property type="evidence" value="ECO:0007669"/>
    <property type="project" value="UniProtKB-UniRule"/>
</dbReference>
<dbReference type="Proteomes" id="UP000199701">
    <property type="component" value="Unassembled WGS sequence"/>
</dbReference>
<keyword evidence="4 6" id="KW-0378">Hydrolase</keyword>
<dbReference type="SUPFAM" id="SSF116842">
    <property type="entry name" value="XseB-like"/>
    <property type="match status" value="1"/>
</dbReference>
<keyword evidence="8" id="KW-1185">Reference proteome</keyword>
<dbReference type="NCBIfam" id="TIGR01280">
    <property type="entry name" value="xseB"/>
    <property type="match status" value="1"/>
</dbReference>
<dbReference type="InterPro" id="IPR037004">
    <property type="entry name" value="Exonuc_VII_ssu_sf"/>
</dbReference>
<dbReference type="PANTHER" id="PTHR34137">
    <property type="entry name" value="EXODEOXYRIBONUCLEASE 7 SMALL SUBUNIT"/>
    <property type="match status" value="1"/>
</dbReference>
<dbReference type="Gene3D" id="1.10.287.1040">
    <property type="entry name" value="Exonuclease VII, small subunit"/>
    <property type="match status" value="1"/>
</dbReference>
<dbReference type="GO" id="GO:0006308">
    <property type="term" value="P:DNA catabolic process"/>
    <property type="evidence" value="ECO:0007669"/>
    <property type="project" value="UniProtKB-UniRule"/>
</dbReference>
<evidence type="ECO:0000256" key="2">
    <source>
        <dbReference type="ARBA" id="ARBA00022490"/>
    </source>
</evidence>
<dbReference type="OrthoDB" id="1771251at2"/>
<accession>A0A1I0RVK0</accession>
<dbReference type="PANTHER" id="PTHR34137:SF1">
    <property type="entry name" value="EXODEOXYRIBONUCLEASE 7 SMALL SUBUNIT"/>
    <property type="match status" value="1"/>
</dbReference>